<feature type="region of interest" description="Disordered" evidence="2">
    <location>
        <begin position="780"/>
        <end position="813"/>
    </location>
</feature>
<evidence type="ECO:0000256" key="1">
    <source>
        <dbReference type="SAM" id="Coils"/>
    </source>
</evidence>
<accession>I7MK67</accession>
<dbReference type="STRING" id="312017.I7MK67"/>
<protein>
    <submittedName>
        <fullName evidence="3">Uncharacterized protein</fullName>
    </submittedName>
</protein>
<dbReference type="AlphaFoldDB" id="I7MK67"/>
<reference evidence="4" key="1">
    <citation type="journal article" date="2006" name="PLoS Biol.">
        <title>Macronuclear genome sequence of the ciliate Tetrahymena thermophila, a model eukaryote.</title>
        <authorList>
            <person name="Eisen J.A."/>
            <person name="Coyne R.S."/>
            <person name="Wu M."/>
            <person name="Wu D."/>
            <person name="Thiagarajan M."/>
            <person name="Wortman J.R."/>
            <person name="Badger J.H."/>
            <person name="Ren Q."/>
            <person name="Amedeo P."/>
            <person name="Jones K.M."/>
            <person name="Tallon L.J."/>
            <person name="Delcher A.L."/>
            <person name="Salzberg S.L."/>
            <person name="Silva J.C."/>
            <person name="Haas B.J."/>
            <person name="Majoros W.H."/>
            <person name="Farzad M."/>
            <person name="Carlton J.M."/>
            <person name="Smith R.K. Jr."/>
            <person name="Garg J."/>
            <person name="Pearlman R.E."/>
            <person name="Karrer K.M."/>
            <person name="Sun L."/>
            <person name="Manning G."/>
            <person name="Elde N.C."/>
            <person name="Turkewitz A.P."/>
            <person name="Asai D.J."/>
            <person name="Wilkes D.E."/>
            <person name="Wang Y."/>
            <person name="Cai H."/>
            <person name="Collins K."/>
            <person name="Stewart B.A."/>
            <person name="Lee S.R."/>
            <person name="Wilamowska K."/>
            <person name="Weinberg Z."/>
            <person name="Ruzzo W.L."/>
            <person name="Wloga D."/>
            <person name="Gaertig J."/>
            <person name="Frankel J."/>
            <person name="Tsao C.-C."/>
            <person name="Gorovsky M.A."/>
            <person name="Keeling P.J."/>
            <person name="Waller R.F."/>
            <person name="Patron N.J."/>
            <person name="Cherry J.M."/>
            <person name="Stover N.A."/>
            <person name="Krieger C.J."/>
            <person name="del Toro C."/>
            <person name="Ryder H.F."/>
            <person name="Williamson S.C."/>
            <person name="Barbeau R.A."/>
            <person name="Hamilton E.P."/>
            <person name="Orias E."/>
        </authorList>
    </citation>
    <scope>NUCLEOTIDE SEQUENCE [LARGE SCALE GENOMIC DNA]</scope>
    <source>
        <strain evidence="4">SB210</strain>
    </source>
</reference>
<keyword evidence="1" id="KW-0175">Coiled coil</keyword>
<evidence type="ECO:0000313" key="4">
    <source>
        <dbReference type="Proteomes" id="UP000009168"/>
    </source>
</evidence>
<feature type="coiled-coil region" evidence="1">
    <location>
        <begin position="395"/>
        <end position="429"/>
    </location>
</feature>
<evidence type="ECO:0000256" key="2">
    <source>
        <dbReference type="SAM" id="MobiDB-lite"/>
    </source>
</evidence>
<feature type="compositionally biased region" description="Low complexity" evidence="2">
    <location>
        <begin position="1"/>
        <end position="26"/>
    </location>
</feature>
<dbReference type="InParanoid" id="I7MK67"/>
<dbReference type="EMBL" id="GG662209">
    <property type="protein sequence ID" value="EAS07891.2"/>
    <property type="molecule type" value="Genomic_DNA"/>
</dbReference>
<name>I7MK67_TETTS</name>
<proteinExistence type="predicted"/>
<gene>
    <name evidence="3" type="ORF">TTHERM_00527280</name>
</gene>
<dbReference type="RefSeq" id="XP_001028133.2">
    <property type="nucleotide sequence ID" value="XM_001028133.2"/>
</dbReference>
<feature type="compositionally biased region" description="Polar residues" evidence="2">
    <location>
        <begin position="780"/>
        <end position="794"/>
    </location>
</feature>
<feature type="region of interest" description="Disordered" evidence="2">
    <location>
        <begin position="1"/>
        <end position="29"/>
    </location>
</feature>
<dbReference type="KEGG" id="tet:TTHERM_00527280"/>
<organism evidence="3 4">
    <name type="scientific">Tetrahymena thermophila (strain SB210)</name>
    <dbReference type="NCBI Taxonomy" id="312017"/>
    <lineage>
        <taxon>Eukaryota</taxon>
        <taxon>Sar</taxon>
        <taxon>Alveolata</taxon>
        <taxon>Ciliophora</taxon>
        <taxon>Intramacronucleata</taxon>
        <taxon>Oligohymenophorea</taxon>
        <taxon>Hymenostomatida</taxon>
        <taxon>Tetrahymenina</taxon>
        <taxon>Tetrahymenidae</taxon>
        <taxon>Tetrahymena</taxon>
    </lineage>
</organism>
<dbReference type="GeneID" id="7847055"/>
<feature type="coiled-coil region" evidence="1">
    <location>
        <begin position="121"/>
        <end position="166"/>
    </location>
</feature>
<evidence type="ECO:0000313" key="3">
    <source>
        <dbReference type="EMBL" id="EAS07891.2"/>
    </source>
</evidence>
<dbReference type="Proteomes" id="UP000009168">
    <property type="component" value="Unassembled WGS sequence"/>
</dbReference>
<feature type="coiled-coil region" evidence="1">
    <location>
        <begin position="217"/>
        <end position="244"/>
    </location>
</feature>
<dbReference type="OrthoDB" id="327976at2759"/>
<sequence>MNTNAQQRLQQQHSINLQQQQSQQQNRIDDQQIPQGFQLETKIRLLIQEIVDPALKKTEECVKQTEYFSQVLDENNKKFDHCYDVYEILNEKIKIRFNELDALTQKVAQIDSDQIINNGLNKQEQKELRQEISELKESISQKSEQIQQLQIANEKLSDELIKANNKILDNKGEYQEKMGEFIKNHFSGFTNIQKEFSKIKEEFIMSSRGMEYYKQVFDELQSTLDLYKVERVDLKKKIESIINQIDDKVKQEEFNNFCERIEHSLVNGNDELRLQLQKFQKETESQIMSHKTVISSIKQNEQVYTQSIKDLHNLINEARVKADSSIHAIQCESTEMKNEQKFIQKSIEDINTTLVAQSNITNEIKQNIRKELLKFDQLVGDLSRNQQQSIDETVSNSIKNLKSEINKDLEELTKQIKKDIKNSVKVEKETIAQNSIERNDVSFQNGNGDLSNEATLVESARGKEKIDTEMPQLHSVSQEQIEQIAQLQIEKLVPQMIQSEINKDANLKKDFEQMIQRSQALLMNQIEQYIKKNMVTESSLNDIKRDILKIEDLKSQMLNIFNMMKTEHEEMNEKVEKMTYKLTTLQSDITIENEFINGQIKKVIKDKDSIFKSLRSLCQLSSTLSENQNILNSIFLQQEFEKRLSQDMFDNFNNTVPARYYSHVDGLIFEIGNEQSRTHPCKINYRQLTLEKYDLIRHSMGCIQNVWEQILQNNGEDFIDITPGKIFKSQMMPKIKYDLKPVRAQTSGKQNPRANNSDMMNKSLLLESNNNHNMNKTFNAPQITNTSNQFQSIPSVKPSDVDQIDGKKKKNNPISLNHRKLLKNLKDFNQAHLINLQKQITKPQTVEKQFRKQSSSTIQQEMHKVNLTFLNNNNDTLKNNYTEN</sequence>
<keyword evidence="4" id="KW-1185">Reference proteome</keyword>